<evidence type="ECO:0000259" key="6">
    <source>
        <dbReference type="PROSITE" id="PS50287"/>
    </source>
</evidence>
<evidence type="ECO:0000313" key="7">
    <source>
        <dbReference type="EnsemblMetazoa" id="Aqu2.1.28043_001"/>
    </source>
</evidence>
<dbReference type="InterPro" id="IPR000742">
    <property type="entry name" value="EGF"/>
</dbReference>
<keyword evidence="1 2" id="KW-1015">Disulfide bond</keyword>
<feature type="signal peptide" evidence="4">
    <location>
        <begin position="1"/>
        <end position="20"/>
    </location>
</feature>
<feature type="domain" description="SRCR" evidence="6">
    <location>
        <begin position="257"/>
        <end position="302"/>
    </location>
</feature>
<dbReference type="InterPro" id="IPR036772">
    <property type="entry name" value="SRCR-like_dom_sf"/>
</dbReference>
<feature type="disulfide bond" evidence="2">
    <location>
        <begin position="217"/>
        <end position="234"/>
    </location>
</feature>
<keyword evidence="2" id="KW-0245">EGF-like domain</keyword>
<feature type="chain" id="PRO_5012010618" description="SRCR domain-containing protein" evidence="4">
    <location>
        <begin position="21"/>
        <end position="302"/>
    </location>
</feature>
<dbReference type="PANTHER" id="PTHR48071:SF28">
    <property type="entry name" value="SRCR DOMAIN-CONTAINING PROTEIN"/>
    <property type="match status" value="1"/>
</dbReference>
<dbReference type="PROSITE" id="PS50026">
    <property type="entry name" value="EGF_3"/>
    <property type="match status" value="1"/>
</dbReference>
<evidence type="ECO:0000256" key="2">
    <source>
        <dbReference type="PROSITE-ProRule" id="PRU00076"/>
    </source>
</evidence>
<dbReference type="STRING" id="400682.A0A1X7UJW7"/>
<reference evidence="7" key="1">
    <citation type="submission" date="2017-05" db="UniProtKB">
        <authorList>
            <consortium name="EnsemblMetazoa"/>
        </authorList>
    </citation>
    <scope>IDENTIFICATION</scope>
</reference>
<dbReference type="Pfam" id="PF00530">
    <property type="entry name" value="SRCR"/>
    <property type="match status" value="1"/>
</dbReference>
<evidence type="ECO:0000259" key="5">
    <source>
        <dbReference type="PROSITE" id="PS50026"/>
    </source>
</evidence>
<dbReference type="EnsemblMetazoa" id="Aqu2.1.28043_001">
    <property type="protein sequence ID" value="Aqu2.1.28043_001"/>
    <property type="gene ID" value="Aqu2.1.28043"/>
</dbReference>
<evidence type="ECO:0008006" key="8">
    <source>
        <dbReference type="Google" id="ProtNLM"/>
    </source>
</evidence>
<dbReference type="InterPro" id="IPR001190">
    <property type="entry name" value="SRCR"/>
</dbReference>
<proteinExistence type="predicted"/>
<evidence type="ECO:0000256" key="4">
    <source>
        <dbReference type="SAM" id="SignalP"/>
    </source>
</evidence>
<dbReference type="SUPFAM" id="SSF56487">
    <property type="entry name" value="SRCR-like"/>
    <property type="match status" value="1"/>
</dbReference>
<dbReference type="InParanoid" id="A0A1X7UJW7"/>
<dbReference type="GO" id="GO:0016020">
    <property type="term" value="C:membrane"/>
    <property type="evidence" value="ECO:0007669"/>
    <property type="project" value="InterPro"/>
</dbReference>
<dbReference type="Gene3D" id="2.10.25.10">
    <property type="entry name" value="Laminin"/>
    <property type="match status" value="1"/>
</dbReference>
<protein>
    <recommendedName>
        <fullName evidence="8">SRCR domain-containing protein</fullName>
    </recommendedName>
</protein>
<dbReference type="Gene3D" id="3.10.250.10">
    <property type="entry name" value="SRCR-like domain"/>
    <property type="match status" value="1"/>
</dbReference>
<sequence length="302" mass="32372">MSFSVFSVVLLFYFLSPVSAQSDCSLPSQSNITHFITGFLIHNDGSVEYSPTIIGSVHYVCQAQGSSRGTYRSLSIIATYTPNPGQSQTRGIFQLMCSSGSWEPDLDGGIPVPVSGLIDIPTRTDCLLCNHTFGNDRCQACDSSCNTGLRRCVGLQTNCCSYFSPTDQCTTQCPTNFNASASDGFICICNNSCEAGYTLNTTTCTCSLSNICELSPCQNGGNCTLVSAPSNYTCDCTGTSYQGINCSILIRCIDGSIRLVDGTNSSEGRVEVCSGGVWGTVCDDHWDNTDARVVCRQLEYDS</sequence>
<comment type="caution">
    <text evidence="3">Lacks conserved residue(s) required for the propagation of feature annotation.</text>
</comment>
<evidence type="ECO:0000256" key="1">
    <source>
        <dbReference type="ARBA" id="ARBA00023157"/>
    </source>
</evidence>
<keyword evidence="4" id="KW-0732">Signal</keyword>
<accession>A0A1X7UJW7</accession>
<organism evidence="7">
    <name type="scientific">Amphimedon queenslandica</name>
    <name type="common">Sponge</name>
    <dbReference type="NCBI Taxonomy" id="400682"/>
    <lineage>
        <taxon>Eukaryota</taxon>
        <taxon>Metazoa</taxon>
        <taxon>Porifera</taxon>
        <taxon>Demospongiae</taxon>
        <taxon>Heteroscleromorpha</taxon>
        <taxon>Haplosclerida</taxon>
        <taxon>Niphatidae</taxon>
        <taxon>Amphimedon</taxon>
    </lineage>
</organism>
<dbReference type="PROSITE" id="PS50287">
    <property type="entry name" value="SRCR_2"/>
    <property type="match status" value="1"/>
</dbReference>
<dbReference type="AlphaFoldDB" id="A0A1X7UJW7"/>
<dbReference type="PRINTS" id="PR00258">
    <property type="entry name" value="SPERACTRCPTR"/>
</dbReference>
<dbReference type="OrthoDB" id="536948at2759"/>
<dbReference type="PANTHER" id="PTHR48071">
    <property type="entry name" value="SRCR DOMAIN-CONTAINING PROTEIN"/>
    <property type="match status" value="1"/>
</dbReference>
<dbReference type="SUPFAM" id="SSF57196">
    <property type="entry name" value="EGF/Laminin"/>
    <property type="match status" value="1"/>
</dbReference>
<feature type="domain" description="EGF-like" evidence="5">
    <location>
        <begin position="208"/>
        <end position="247"/>
    </location>
</feature>
<name>A0A1X7UJW7_AMPQE</name>
<evidence type="ECO:0000256" key="3">
    <source>
        <dbReference type="PROSITE-ProRule" id="PRU00196"/>
    </source>
</evidence>